<protein>
    <submittedName>
        <fullName evidence="3">Uncharacterized protein</fullName>
    </submittedName>
</protein>
<proteinExistence type="predicted"/>
<feature type="compositionally biased region" description="Basic and acidic residues" evidence="1">
    <location>
        <begin position="618"/>
        <end position="633"/>
    </location>
</feature>
<feature type="transmembrane region" description="Helical" evidence="2">
    <location>
        <begin position="698"/>
        <end position="720"/>
    </location>
</feature>
<feature type="transmembrane region" description="Helical" evidence="2">
    <location>
        <begin position="955"/>
        <end position="974"/>
    </location>
</feature>
<accession>A0ABN9XQ72</accession>
<evidence type="ECO:0000256" key="2">
    <source>
        <dbReference type="SAM" id="Phobius"/>
    </source>
</evidence>
<feature type="transmembrane region" description="Helical" evidence="2">
    <location>
        <begin position="867"/>
        <end position="891"/>
    </location>
</feature>
<feature type="transmembrane region" description="Helical" evidence="2">
    <location>
        <begin position="923"/>
        <end position="943"/>
    </location>
</feature>
<evidence type="ECO:0000256" key="1">
    <source>
        <dbReference type="SAM" id="MobiDB-lite"/>
    </source>
</evidence>
<comment type="caution">
    <text evidence="3">The sequence shown here is derived from an EMBL/GenBank/DDBJ whole genome shotgun (WGS) entry which is preliminary data.</text>
</comment>
<sequence>MRYRLNEQALEAAGRSRSTSARTVVLAEMVLRLAPVLARAVIGDIFNIRRMMAAVHHALLFSEGDEMAKAGGFATCITTIPVANKPPVLIMGPACVQMVLTTTKTTTAAGDNARGRNKLQWLEAAAKYEPVSVEDIAVMVSGRRISQSYTGGVASRAARLDDPTLERSLLASAEQLEAGLKPGKALRRPARVEDPVTAPACGTRYDMSEERVQQARDGLGHEAKTSWDQWQTGAPAGSARKMRRLTRLKAKWQPTVIETSPGICPPDPGKLPVARPTGERIEGPRELWNCVFRRECPRKVVEQATSWHNWESWLWGEEDDALVAPMPRSDEVCGSDSRWGKLVRSKHKDADHRTAAWRDRKKPGHKYLKTKAQLRNKYAGQAEGESIKSTVYFDPKSALGARRKAEPLRSPSAVNGTRQRWFIMPTVAEQVKRERWIWFSDMRAHLPIWAPISGDSLYWTCPTLRQVKKELLDSVSRVGAELGRDDVAFSNIKLRTVNTKKMFLISQEPPPSDHEAPDEWFVNNRTRRTLELVHDVEFTRRRDTGCQGGQEDQQEPHRAMEKYEKQNYPTALEATNAHEKKAAQESYDQAVQAAFTSGAKAGRAASSGQLASESSGESAKDWQRLGGDRNSGRARREVGAHLLSSIPFFRAPMVIEARLAMLEAKIRSGFVVSLTFVPQESDMVKCKQRLTFGFAHTAPLMIMVFSLLMGLLIAATMMMSRMGATVRAMMVVLIQTAARILTGVNLVSALWLGGQAAPLRLTVPALPSVPVFPSWEVGACSQTDIHLTQDAEAQTALSLRDFVEADGMAMDGSATHRYEEDFFPADAVVQLCFKSLVVRLFLVVIFWSFVAIFWSLLVFFWSKAVIFWSLVVVFWNLVVFFWSTVVSIWSLVGFSWRLVAIFLLLVVNFWNLVVIFWSLLVVIFWSLIVTFRSLVVILSRLVMSYCRLVVIFWRLVVVFWGLVMFFWSLVAFLWDLAVIFWSMVVIFWSLAAFFWNLAVVFWRLAAMSLAAPIGRFLSARTISQNIAAKNTAFRQLVELRSQLADVGRQIAPESPAAWFTLRDQLRAALDMPKTLLPPSRQSEFSCSSIAAGIQRFYKVEVMFVDLR</sequence>
<keyword evidence="2" id="KW-0472">Membrane</keyword>
<keyword evidence="2" id="KW-1133">Transmembrane helix</keyword>
<feature type="transmembrane region" description="Helical" evidence="2">
    <location>
        <begin position="980"/>
        <end position="1005"/>
    </location>
</feature>
<dbReference type="Proteomes" id="UP001189429">
    <property type="component" value="Unassembled WGS sequence"/>
</dbReference>
<evidence type="ECO:0000313" key="3">
    <source>
        <dbReference type="EMBL" id="CAK0900786.1"/>
    </source>
</evidence>
<feature type="transmembrane region" description="Helical" evidence="2">
    <location>
        <begin position="840"/>
        <end position="861"/>
    </location>
</feature>
<feature type="transmembrane region" description="Helical" evidence="2">
    <location>
        <begin position="898"/>
        <end position="917"/>
    </location>
</feature>
<keyword evidence="2" id="KW-0812">Transmembrane</keyword>
<dbReference type="EMBL" id="CAUYUJ010020837">
    <property type="protein sequence ID" value="CAK0900786.1"/>
    <property type="molecule type" value="Genomic_DNA"/>
</dbReference>
<feature type="region of interest" description="Disordered" evidence="1">
    <location>
        <begin position="606"/>
        <end position="633"/>
    </location>
</feature>
<evidence type="ECO:0000313" key="4">
    <source>
        <dbReference type="Proteomes" id="UP001189429"/>
    </source>
</evidence>
<gene>
    <name evidence="3" type="ORF">PCOR1329_LOCUS77991</name>
</gene>
<keyword evidence="4" id="KW-1185">Reference proteome</keyword>
<name>A0ABN9XQ72_9DINO</name>
<reference evidence="3" key="1">
    <citation type="submission" date="2023-10" db="EMBL/GenBank/DDBJ databases">
        <authorList>
            <person name="Chen Y."/>
            <person name="Shah S."/>
            <person name="Dougan E. K."/>
            <person name="Thang M."/>
            <person name="Chan C."/>
        </authorList>
    </citation>
    <scope>NUCLEOTIDE SEQUENCE [LARGE SCALE GENOMIC DNA]</scope>
</reference>
<organism evidence="3 4">
    <name type="scientific">Prorocentrum cordatum</name>
    <dbReference type="NCBI Taxonomy" id="2364126"/>
    <lineage>
        <taxon>Eukaryota</taxon>
        <taxon>Sar</taxon>
        <taxon>Alveolata</taxon>
        <taxon>Dinophyceae</taxon>
        <taxon>Prorocentrales</taxon>
        <taxon>Prorocentraceae</taxon>
        <taxon>Prorocentrum</taxon>
    </lineage>
</organism>